<dbReference type="AlphaFoldDB" id="A0A484B4X9"/>
<feature type="transmembrane region" description="Helical" evidence="6">
    <location>
        <begin position="247"/>
        <end position="268"/>
    </location>
</feature>
<protein>
    <recommendedName>
        <fullName evidence="7">RRM domain-containing protein</fullName>
    </recommendedName>
</protein>
<evidence type="ECO:0000256" key="4">
    <source>
        <dbReference type="PROSITE-ProRule" id="PRU00176"/>
    </source>
</evidence>
<keyword evidence="2" id="KW-0677">Repeat</keyword>
<evidence type="ECO:0000256" key="6">
    <source>
        <dbReference type="SAM" id="Phobius"/>
    </source>
</evidence>
<dbReference type="Gene3D" id="3.30.70.330">
    <property type="match status" value="1"/>
</dbReference>
<evidence type="ECO:0000256" key="5">
    <source>
        <dbReference type="SAM" id="MobiDB-lite"/>
    </source>
</evidence>
<evidence type="ECO:0000256" key="2">
    <source>
        <dbReference type="ARBA" id="ARBA00022737"/>
    </source>
</evidence>
<dbReference type="SMART" id="SM00360">
    <property type="entry name" value="RRM"/>
    <property type="match status" value="1"/>
</dbReference>
<evidence type="ECO:0000313" key="8">
    <source>
        <dbReference type="EMBL" id="TDG43917.1"/>
    </source>
</evidence>
<feature type="region of interest" description="Disordered" evidence="5">
    <location>
        <begin position="36"/>
        <end position="114"/>
    </location>
</feature>
<keyword evidence="6" id="KW-0812">Transmembrane</keyword>
<dbReference type="STRING" id="7232.A0A484B4X9"/>
<dbReference type="OMA" id="KGECLIR"/>
<gene>
    <name evidence="8" type="ORF">AWZ03_009667</name>
</gene>
<dbReference type="GO" id="GO:0003723">
    <property type="term" value="F:RNA binding"/>
    <property type="evidence" value="ECO:0007669"/>
    <property type="project" value="UniProtKB-UniRule"/>
</dbReference>
<accession>A0A484B4X9</accession>
<name>A0A484B4X9_DRONA</name>
<dbReference type="CDD" id="cd12631">
    <property type="entry name" value="RRM1_CELF1_2_Bruno"/>
    <property type="match status" value="1"/>
</dbReference>
<keyword evidence="6" id="KW-1133">Transmembrane helix</keyword>
<evidence type="ECO:0000256" key="1">
    <source>
        <dbReference type="ARBA" id="ARBA00009621"/>
    </source>
</evidence>
<proteinExistence type="inferred from homology"/>
<feature type="domain" description="RRM" evidence="7">
    <location>
        <begin position="156"/>
        <end position="237"/>
    </location>
</feature>
<keyword evidence="9" id="KW-1185">Reference proteome</keyword>
<sequence length="270" mass="29789">MFSNRTSFLGNRCMIFDFSEKNNELYLDAFGMSDKSSSATNSLPNSPIHSNNNNSSLLNNNNNSSNSNNNANLVASNNSLAGTPFGNGNNTNNTNNNNSSSNNNNIMSSSLMNNNNNSCSANRNVVVSMDDDSCYRLDPDTAVVTYGEKEPDPDNIKMFVGQVPKSMDEAQLREMFEEYGPVHSINVLRDKATGISKGCCFVTFYTRRAALKAQDALHNVKTLSGMYHPIQMKPADSENRNVAEFCFLLWILLLVLVLLLLLVLLLSLKV</sequence>
<comment type="similarity">
    <text evidence="1">Belongs to the CELF/BRUNOL family.</text>
</comment>
<dbReference type="OrthoDB" id="410044at2759"/>
<evidence type="ECO:0000256" key="3">
    <source>
        <dbReference type="ARBA" id="ARBA00022884"/>
    </source>
</evidence>
<organism evidence="8 9">
    <name type="scientific">Drosophila navojoa</name>
    <name type="common">Fruit fly</name>
    <dbReference type="NCBI Taxonomy" id="7232"/>
    <lineage>
        <taxon>Eukaryota</taxon>
        <taxon>Metazoa</taxon>
        <taxon>Ecdysozoa</taxon>
        <taxon>Arthropoda</taxon>
        <taxon>Hexapoda</taxon>
        <taxon>Insecta</taxon>
        <taxon>Pterygota</taxon>
        <taxon>Neoptera</taxon>
        <taxon>Endopterygota</taxon>
        <taxon>Diptera</taxon>
        <taxon>Brachycera</taxon>
        <taxon>Muscomorpha</taxon>
        <taxon>Ephydroidea</taxon>
        <taxon>Drosophilidae</taxon>
        <taxon>Drosophila</taxon>
    </lineage>
</organism>
<dbReference type="InterPro" id="IPR034196">
    <property type="entry name" value="CELF1/2_RRM1"/>
</dbReference>
<dbReference type="InterPro" id="IPR035979">
    <property type="entry name" value="RBD_domain_sf"/>
</dbReference>
<reference evidence="8 9" key="1">
    <citation type="journal article" date="2019" name="J. Hered.">
        <title>An Improved Genome Assembly for Drosophila navojoa, the Basal Species in the mojavensis Cluster.</title>
        <authorList>
            <person name="Vanderlinde T."/>
            <person name="Dupim E.G."/>
            <person name="Nazario-Yepiz N.O."/>
            <person name="Carvalho A.B."/>
        </authorList>
    </citation>
    <scope>NUCLEOTIDE SEQUENCE [LARGE SCALE GENOMIC DNA]</scope>
    <source>
        <strain evidence="8">Navoj_Jal97</strain>
        <tissue evidence="8">Whole organism</tissue>
    </source>
</reference>
<dbReference type="Pfam" id="PF00076">
    <property type="entry name" value="RRM_1"/>
    <property type="match status" value="1"/>
</dbReference>
<dbReference type="PANTHER" id="PTHR24012">
    <property type="entry name" value="RNA BINDING PROTEIN"/>
    <property type="match status" value="1"/>
</dbReference>
<evidence type="ECO:0000313" key="9">
    <source>
        <dbReference type="Proteomes" id="UP000295192"/>
    </source>
</evidence>
<dbReference type="FunFam" id="3.30.70.330:FF:000013">
    <property type="entry name" value="CUGBP Elav-like family member 1 isoform 2"/>
    <property type="match status" value="1"/>
</dbReference>
<keyword evidence="3 4" id="KW-0694">RNA-binding</keyword>
<dbReference type="PROSITE" id="PS50102">
    <property type="entry name" value="RRM"/>
    <property type="match status" value="1"/>
</dbReference>
<feature type="compositionally biased region" description="Low complexity" evidence="5">
    <location>
        <begin position="87"/>
        <end position="114"/>
    </location>
</feature>
<dbReference type="InterPro" id="IPR012677">
    <property type="entry name" value="Nucleotide-bd_a/b_plait_sf"/>
</dbReference>
<feature type="compositionally biased region" description="Low complexity" evidence="5">
    <location>
        <begin position="41"/>
        <end position="80"/>
    </location>
</feature>
<evidence type="ECO:0000259" key="7">
    <source>
        <dbReference type="PROSITE" id="PS50102"/>
    </source>
</evidence>
<keyword evidence="6" id="KW-0472">Membrane</keyword>
<comment type="caution">
    <text evidence="8">The sequence shown here is derived from an EMBL/GenBank/DDBJ whole genome shotgun (WGS) entry which is preliminary data.</text>
</comment>
<dbReference type="InterPro" id="IPR000504">
    <property type="entry name" value="RRM_dom"/>
</dbReference>
<dbReference type="EMBL" id="LSRL02000126">
    <property type="protein sequence ID" value="TDG43917.1"/>
    <property type="molecule type" value="Genomic_DNA"/>
</dbReference>
<dbReference type="Proteomes" id="UP000295192">
    <property type="component" value="Unassembled WGS sequence"/>
</dbReference>
<dbReference type="SUPFAM" id="SSF54928">
    <property type="entry name" value="RNA-binding domain, RBD"/>
    <property type="match status" value="1"/>
</dbReference>